<gene>
    <name evidence="1 2 3 4" type="primary">LOC107784065</name>
</gene>
<dbReference type="PaxDb" id="4097-A0A1S3Z810"/>
<dbReference type="RefSeq" id="XP_016460615.1">
    <property type="nucleotide sequence ID" value="XM_016605129.1"/>
</dbReference>
<reference evidence="1 2" key="1">
    <citation type="submission" date="2025-04" db="UniProtKB">
        <authorList>
            <consortium name="RefSeq"/>
        </authorList>
    </citation>
    <scope>IDENTIFICATION</scope>
</reference>
<evidence type="ECO:0000313" key="1">
    <source>
        <dbReference type="RefSeq" id="XP_016460614.1"/>
    </source>
</evidence>
<dbReference type="KEGG" id="nta:107784065"/>
<dbReference type="OrthoDB" id="1305617at2759"/>
<organism evidence="2">
    <name type="scientific">Nicotiana tabacum</name>
    <name type="common">Common tobacco</name>
    <dbReference type="NCBI Taxonomy" id="4097"/>
    <lineage>
        <taxon>Eukaryota</taxon>
        <taxon>Viridiplantae</taxon>
        <taxon>Streptophyta</taxon>
        <taxon>Embryophyta</taxon>
        <taxon>Tracheophyta</taxon>
        <taxon>Spermatophyta</taxon>
        <taxon>Magnoliopsida</taxon>
        <taxon>eudicotyledons</taxon>
        <taxon>Gunneridae</taxon>
        <taxon>Pentapetalae</taxon>
        <taxon>asterids</taxon>
        <taxon>lamiids</taxon>
        <taxon>Solanales</taxon>
        <taxon>Solanaceae</taxon>
        <taxon>Nicotianoideae</taxon>
        <taxon>Nicotianeae</taxon>
        <taxon>Nicotiana</taxon>
    </lineage>
</organism>
<name>A0A1S3Z810_TOBAC</name>
<evidence type="ECO:0000313" key="2">
    <source>
        <dbReference type="RefSeq" id="XP_016460615.1"/>
    </source>
</evidence>
<sequence>MAYASVASLMRTMESVLTSNSLMQSLREEFSGLHDKISSLEVFLKIFEKGNVSGEMTDLEIQIKEVANAIEHTIQLRLIDSVMADDEMQKEMADERLYDSLKQVSEESLVQDSSLGKHTPNVENMNMVGRDDQRKKLLEDLTKGFTSESKVIPIVGMGALAKQL</sequence>
<evidence type="ECO:0000313" key="3">
    <source>
        <dbReference type="RefSeq" id="XP_016460616.1"/>
    </source>
</evidence>
<dbReference type="RefSeq" id="XP_016460616.1">
    <property type="nucleotide sequence ID" value="XM_016605130.1"/>
</dbReference>
<accession>A0A1S3Z810</accession>
<dbReference type="RefSeq" id="XP_016460617.1">
    <property type="nucleotide sequence ID" value="XM_016605131.1"/>
</dbReference>
<evidence type="ECO:0008006" key="5">
    <source>
        <dbReference type="Google" id="ProtNLM"/>
    </source>
</evidence>
<proteinExistence type="predicted"/>
<dbReference type="OMA" id="VENMNMV"/>
<dbReference type="Gene3D" id="1.20.5.4130">
    <property type="match status" value="1"/>
</dbReference>
<evidence type="ECO:0000313" key="4">
    <source>
        <dbReference type="RefSeq" id="XP_016460617.1"/>
    </source>
</evidence>
<dbReference type="AlphaFoldDB" id="A0A1S3Z810"/>
<protein>
    <recommendedName>
        <fullName evidence="5">Rx N-terminal domain-containing protein</fullName>
    </recommendedName>
</protein>
<dbReference type="RefSeq" id="XP_016460614.1">
    <property type="nucleotide sequence ID" value="XM_016605128.1"/>
</dbReference>